<proteinExistence type="predicted"/>
<dbReference type="EMBL" id="JADBEB010000001">
    <property type="protein sequence ID" value="MBE1488230.1"/>
    <property type="molecule type" value="Genomic_DNA"/>
</dbReference>
<name>A0A927MBW4_9ACTN</name>
<accession>A0A927MBW4</accession>
<protein>
    <submittedName>
        <fullName evidence="1">Uncharacterized protein</fullName>
    </submittedName>
</protein>
<gene>
    <name evidence="1" type="ORF">H4W31_003868</name>
</gene>
<keyword evidence="2" id="KW-1185">Reference proteome</keyword>
<reference evidence="1" key="1">
    <citation type="submission" date="2020-10" db="EMBL/GenBank/DDBJ databases">
        <title>Sequencing the genomes of 1000 actinobacteria strains.</title>
        <authorList>
            <person name="Klenk H.-P."/>
        </authorList>
    </citation>
    <scope>NUCLEOTIDE SEQUENCE</scope>
    <source>
        <strain evidence="1">DSM 46832</strain>
    </source>
</reference>
<evidence type="ECO:0000313" key="1">
    <source>
        <dbReference type="EMBL" id="MBE1488230.1"/>
    </source>
</evidence>
<organism evidence="1 2">
    <name type="scientific">Plantactinospora soyae</name>
    <dbReference type="NCBI Taxonomy" id="1544732"/>
    <lineage>
        <taxon>Bacteria</taxon>
        <taxon>Bacillati</taxon>
        <taxon>Actinomycetota</taxon>
        <taxon>Actinomycetes</taxon>
        <taxon>Micromonosporales</taxon>
        <taxon>Micromonosporaceae</taxon>
        <taxon>Plantactinospora</taxon>
    </lineage>
</organism>
<dbReference type="Proteomes" id="UP000649753">
    <property type="component" value="Unassembled WGS sequence"/>
</dbReference>
<comment type="caution">
    <text evidence="1">The sequence shown here is derived from an EMBL/GenBank/DDBJ whole genome shotgun (WGS) entry which is preliminary data.</text>
</comment>
<evidence type="ECO:0000313" key="2">
    <source>
        <dbReference type="Proteomes" id="UP000649753"/>
    </source>
</evidence>
<dbReference type="RefSeq" id="WP_192767934.1">
    <property type="nucleotide sequence ID" value="NZ_JADBEB010000001.1"/>
</dbReference>
<dbReference type="AlphaFoldDB" id="A0A927MBW4"/>
<sequence>MRWTPDRVHAALEHAATHPDLGGPLTLRRTAPHTYTVGPRLDLLTDEQRTAVLNPDQHTQPLTVEQANVLLAAIALLGVRRLEHDRFEHEAPAVTRPRETGQDARKMRRTARKITRKLAWTLAGFGGPDNTVASA</sequence>